<evidence type="ECO:0000256" key="5">
    <source>
        <dbReference type="ARBA" id="ARBA00022737"/>
    </source>
</evidence>
<reference evidence="11" key="1">
    <citation type="submission" date="2024-03" db="EMBL/GenBank/DDBJ databases">
        <title>WGS assembly of Saponaria officinalis var. Norfolk2.</title>
        <authorList>
            <person name="Jenkins J."/>
            <person name="Shu S."/>
            <person name="Grimwood J."/>
            <person name="Barry K."/>
            <person name="Goodstein D."/>
            <person name="Schmutz J."/>
            <person name="Leebens-Mack J."/>
            <person name="Osbourn A."/>
        </authorList>
    </citation>
    <scope>NUCLEOTIDE SEQUENCE [LARGE SCALE GENOMIC DNA]</scope>
    <source>
        <strain evidence="11">JIC</strain>
    </source>
</reference>
<dbReference type="EMBL" id="JBDFQZ010000013">
    <property type="protein sequence ID" value="KAK9668595.1"/>
    <property type="molecule type" value="Genomic_DNA"/>
</dbReference>
<dbReference type="GO" id="GO:1901259">
    <property type="term" value="P:chloroplast rRNA processing"/>
    <property type="evidence" value="ECO:0007669"/>
    <property type="project" value="TreeGrafter"/>
</dbReference>
<comment type="subcellular location">
    <subcellularLocation>
        <location evidence="1">Plastid</location>
        <location evidence="1">Chloroplast</location>
    </subcellularLocation>
</comment>
<evidence type="ECO:0000256" key="3">
    <source>
        <dbReference type="ARBA" id="ARBA00022640"/>
    </source>
</evidence>
<comment type="caution">
    <text evidence="11">The sequence shown here is derived from an EMBL/GenBank/DDBJ whole genome shotgun (WGS) entry which is preliminary data.</text>
</comment>
<evidence type="ECO:0000256" key="9">
    <source>
        <dbReference type="SAM" id="MobiDB-lite"/>
    </source>
</evidence>
<dbReference type="PANTHER" id="PTHR48025:SF11">
    <property type="entry name" value="RNA-BINDING PROTEIN CP33, CHLOROPLASTIC"/>
    <property type="match status" value="1"/>
</dbReference>
<dbReference type="GO" id="GO:0003729">
    <property type="term" value="F:mRNA binding"/>
    <property type="evidence" value="ECO:0007669"/>
    <property type="project" value="TreeGrafter"/>
</dbReference>
<evidence type="ECO:0000256" key="2">
    <source>
        <dbReference type="ARBA" id="ARBA00022528"/>
    </source>
</evidence>
<evidence type="ECO:0000259" key="10">
    <source>
        <dbReference type="PROSITE" id="PS50102"/>
    </source>
</evidence>
<dbReference type="PROSITE" id="PS50102">
    <property type="entry name" value="RRM"/>
    <property type="match status" value="2"/>
</dbReference>
<evidence type="ECO:0000256" key="6">
    <source>
        <dbReference type="ARBA" id="ARBA00022884"/>
    </source>
</evidence>
<dbReference type="CDD" id="cd21609">
    <property type="entry name" value="RRM1_PSRP2_like"/>
    <property type="match status" value="1"/>
</dbReference>
<keyword evidence="5" id="KW-0677">Repeat</keyword>
<evidence type="ECO:0000256" key="1">
    <source>
        <dbReference type="ARBA" id="ARBA00004229"/>
    </source>
</evidence>
<dbReference type="InterPro" id="IPR050502">
    <property type="entry name" value="Euk_RNA-bind_prot"/>
</dbReference>
<evidence type="ECO:0000256" key="8">
    <source>
        <dbReference type="PROSITE-ProRule" id="PRU00176"/>
    </source>
</evidence>
<dbReference type="AlphaFoldDB" id="A0AAW1GXS9"/>
<dbReference type="Proteomes" id="UP001443914">
    <property type="component" value="Unassembled WGS sequence"/>
</dbReference>
<evidence type="ECO:0000256" key="7">
    <source>
        <dbReference type="ARBA" id="ARBA00023274"/>
    </source>
</evidence>
<feature type="compositionally biased region" description="Acidic residues" evidence="9">
    <location>
        <begin position="91"/>
        <end position="108"/>
    </location>
</feature>
<accession>A0AAW1GXS9</accession>
<dbReference type="InterPro" id="IPR035979">
    <property type="entry name" value="RBD_domain_sf"/>
</dbReference>
<organism evidence="11 12">
    <name type="scientific">Saponaria officinalis</name>
    <name type="common">Common soapwort</name>
    <name type="synonym">Lychnis saponaria</name>
    <dbReference type="NCBI Taxonomy" id="3572"/>
    <lineage>
        <taxon>Eukaryota</taxon>
        <taxon>Viridiplantae</taxon>
        <taxon>Streptophyta</taxon>
        <taxon>Embryophyta</taxon>
        <taxon>Tracheophyta</taxon>
        <taxon>Spermatophyta</taxon>
        <taxon>Magnoliopsida</taxon>
        <taxon>eudicotyledons</taxon>
        <taxon>Gunneridae</taxon>
        <taxon>Pentapetalae</taxon>
        <taxon>Caryophyllales</taxon>
        <taxon>Caryophyllaceae</taxon>
        <taxon>Caryophylleae</taxon>
        <taxon>Saponaria</taxon>
    </lineage>
</organism>
<dbReference type="InterPro" id="IPR000504">
    <property type="entry name" value="RRM_dom"/>
</dbReference>
<sequence>MAATSTFSAIVTPSSFSSSSTPLTHLPTYHFHSFTHLSPKPTNLIIKPVSLKPYNFTPPLRFRQCTSSTVFGDTDIAEQNPDDVQQELEESEIDENDEVEVEESDDQSSDSSNDGRLYVGNLPYSMTSSQLPEIFSQAGLIKSVEIIYDKMTDRSRGFGFVTMETIDEAREAIRMFDGSQVGGRTVRVNFPEVPKGGERKMMGARARINNQSFVETPHKIYAGNLGWGVTTQGLRDAFADQEGFLSAKVVYERESGRSRGFGFISFSSVEAAESALSAMNGTELEGRPLRMNFASERSRPDSGADA</sequence>
<dbReference type="InterPro" id="IPR048289">
    <property type="entry name" value="RRM2_NsCP33-like"/>
</dbReference>
<keyword evidence="12" id="KW-1185">Reference proteome</keyword>
<keyword evidence="4" id="KW-0507">mRNA processing</keyword>
<feature type="domain" description="RRM" evidence="10">
    <location>
        <begin position="218"/>
        <end position="296"/>
    </location>
</feature>
<dbReference type="GO" id="GO:0009535">
    <property type="term" value="C:chloroplast thylakoid membrane"/>
    <property type="evidence" value="ECO:0007669"/>
    <property type="project" value="TreeGrafter"/>
</dbReference>
<protein>
    <recommendedName>
        <fullName evidence="10">RRM domain-containing protein</fullName>
    </recommendedName>
</protein>
<keyword evidence="6 8" id="KW-0694">RNA-binding</keyword>
<proteinExistence type="predicted"/>
<keyword evidence="2" id="KW-0150">Chloroplast</keyword>
<dbReference type="GO" id="GO:0006397">
    <property type="term" value="P:mRNA processing"/>
    <property type="evidence" value="ECO:0007669"/>
    <property type="project" value="UniProtKB-KW"/>
</dbReference>
<evidence type="ECO:0000256" key="4">
    <source>
        <dbReference type="ARBA" id="ARBA00022664"/>
    </source>
</evidence>
<feature type="domain" description="RRM" evidence="10">
    <location>
        <begin position="115"/>
        <end position="193"/>
    </location>
</feature>
<dbReference type="SMART" id="SM00360">
    <property type="entry name" value="RRM"/>
    <property type="match status" value="2"/>
</dbReference>
<keyword evidence="3" id="KW-0934">Plastid</keyword>
<dbReference type="SUPFAM" id="SSF54928">
    <property type="entry name" value="RNA-binding domain, RBD"/>
    <property type="match status" value="1"/>
</dbReference>
<dbReference type="Gene3D" id="3.30.70.330">
    <property type="match status" value="2"/>
</dbReference>
<keyword evidence="7" id="KW-0687">Ribonucleoprotein</keyword>
<evidence type="ECO:0000313" key="11">
    <source>
        <dbReference type="EMBL" id="KAK9668595.1"/>
    </source>
</evidence>
<dbReference type="Pfam" id="PF00076">
    <property type="entry name" value="RRM_1"/>
    <property type="match status" value="2"/>
</dbReference>
<evidence type="ECO:0000313" key="12">
    <source>
        <dbReference type="Proteomes" id="UP001443914"/>
    </source>
</evidence>
<feature type="region of interest" description="Disordered" evidence="9">
    <location>
        <begin position="91"/>
        <end position="117"/>
    </location>
</feature>
<name>A0AAW1GXS9_SAPOF</name>
<gene>
    <name evidence="11" type="ORF">RND81_13G070800</name>
</gene>
<dbReference type="GO" id="GO:1990904">
    <property type="term" value="C:ribonucleoprotein complex"/>
    <property type="evidence" value="ECO:0007669"/>
    <property type="project" value="UniProtKB-KW"/>
</dbReference>
<dbReference type="CDD" id="cd21608">
    <property type="entry name" value="RRM2_NsCP33_like"/>
    <property type="match status" value="1"/>
</dbReference>
<dbReference type="PANTHER" id="PTHR48025">
    <property type="entry name" value="OS02G0815200 PROTEIN"/>
    <property type="match status" value="1"/>
</dbReference>
<dbReference type="InterPro" id="IPR012677">
    <property type="entry name" value="Nucleotide-bd_a/b_plait_sf"/>
</dbReference>